<protein>
    <submittedName>
        <fullName evidence="2">HalOD1 output domain-containing protein</fullName>
    </submittedName>
</protein>
<keyword evidence="3" id="KW-1185">Reference proteome</keyword>
<dbReference type="InterPro" id="IPR040624">
    <property type="entry name" value="HalOD1"/>
</dbReference>
<organism evidence="2 3">
    <name type="scientific">Halobaculum roseum</name>
    <dbReference type="NCBI Taxonomy" id="2175149"/>
    <lineage>
        <taxon>Archaea</taxon>
        <taxon>Methanobacteriati</taxon>
        <taxon>Methanobacteriota</taxon>
        <taxon>Stenosarchaea group</taxon>
        <taxon>Halobacteria</taxon>
        <taxon>Halobacteriales</taxon>
        <taxon>Haloferacaceae</taxon>
        <taxon>Halobaculum</taxon>
    </lineage>
</organism>
<gene>
    <name evidence="2" type="ORF">ACFFOL_17380</name>
</gene>
<proteinExistence type="predicted"/>
<sequence length="100" mass="10642">MTDGSDKGGSGGDDETVRAQYNWSSTAPSMAVIEMLRVALGREEATLEPLFDSIAPDAFFRSKAATESATDVVVSFTVAGRRVTIRGGGGVVIRLRPYDE</sequence>
<dbReference type="RefSeq" id="WP_222923906.1">
    <property type="nucleotide sequence ID" value="NZ_CP082288.1"/>
</dbReference>
<dbReference type="EMBL" id="JBHMAJ010000011">
    <property type="protein sequence ID" value="MFB9825942.1"/>
    <property type="molecule type" value="Genomic_DNA"/>
</dbReference>
<evidence type="ECO:0000259" key="1">
    <source>
        <dbReference type="Pfam" id="PF18545"/>
    </source>
</evidence>
<dbReference type="Proteomes" id="UP001589595">
    <property type="component" value="Unassembled WGS sequence"/>
</dbReference>
<dbReference type="GeneID" id="67212623"/>
<comment type="caution">
    <text evidence="2">The sequence shown here is derived from an EMBL/GenBank/DDBJ whole genome shotgun (WGS) entry which is preliminary data.</text>
</comment>
<evidence type="ECO:0000313" key="2">
    <source>
        <dbReference type="EMBL" id="MFB9825942.1"/>
    </source>
</evidence>
<feature type="domain" description="Halobacterial output" evidence="1">
    <location>
        <begin position="25"/>
        <end position="94"/>
    </location>
</feature>
<dbReference type="AlphaFoldDB" id="A0ABD5MR32"/>
<evidence type="ECO:0000313" key="3">
    <source>
        <dbReference type="Proteomes" id="UP001589595"/>
    </source>
</evidence>
<name>A0ABD5MR32_9EURY</name>
<reference evidence="2" key="1">
    <citation type="submission" date="2024-09" db="EMBL/GenBank/DDBJ databases">
        <authorList>
            <person name="Sun Q."/>
        </authorList>
    </citation>
    <scope>NUCLEOTIDE SEQUENCE [LARGE SCALE GENOMIC DNA]</scope>
    <source>
        <strain evidence="2">JCM 31273</strain>
    </source>
</reference>
<accession>A0ABD5MR32</accession>
<dbReference type="Pfam" id="PF18545">
    <property type="entry name" value="HalOD1"/>
    <property type="match status" value="1"/>
</dbReference>